<dbReference type="Proteomes" id="UP000805193">
    <property type="component" value="Unassembled WGS sequence"/>
</dbReference>
<evidence type="ECO:0000313" key="2">
    <source>
        <dbReference type="Proteomes" id="UP000805193"/>
    </source>
</evidence>
<reference evidence="1 2" key="1">
    <citation type="journal article" date="2020" name="Cell">
        <title>Large-Scale Comparative Analyses of Tick Genomes Elucidate Their Genetic Diversity and Vector Capacities.</title>
        <authorList>
            <consortium name="Tick Genome and Microbiome Consortium (TIGMIC)"/>
            <person name="Jia N."/>
            <person name="Wang J."/>
            <person name="Shi W."/>
            <person name="Du L."/>
            <person name="Sun Y."/>
            <person name="Zhan W."/>
            <person name="Jiang J.F."/>
            <person name="Wang Q."/>
            <person name="Zhang B."/>
            <person name="Ji P."/>
            <person name="Bell-Sakyi L."/>
            <person name="Cui X.M."/>
            <person name="Yuan T.T."/>
            <person name="Jiang B.G."/>
            <person name="Yang W.F."/>
            <person name="Lam T.T."/>
            <person name="Chang Q.C."/>
            <person name="Ding S.J."/>
            <person name="Wang X.J."/>
            <person name="Zhu J.G."/>
            <person name="Ruan X.D."/>
            <person name="Zhao L."/>
            <person name="Wei J.T."/>
            <person name="Ye R.Z."/>
            <person name="Que T.C."/>
            <person name="Du C.H."/>
            <person name="Zhou Y.H."/>
            <person name="Cheng J.X."/>
            <person name="Dai P.F."/>
            <person name="Guo W.B."/>
            <person name="Han X.H."/>
            <person name="Huang E.J."/>
            <person name="Li L.F."/>
            <person name="Wei W."/>
            <person name="Gao Y.C."/>
            <person name="Liu J.Z."/>
            <person name="Shao H.Z."/>
            <person name="Wang X."/>
            <person name="Wang C.C."/>
            <person name="Yang T.C."/>
            <person name="Huo Q.B."/>
            <person name="Li W."/>
            <person name="Chen H.Y."/>
            <person name="Chen S.E."/>
            <person name="Zhou L.G."/>
            <person name="Ni X.B."/>
            <person name="Tian J.H."/>
            <person name="Sheng Y."/>
            <person name="Liu T."/>
            <person name="Pan Y.S."/>
            <person name="Xia L.Y."/>
            <person name="Li J."/>
            <person name="Zhao F."/>
            <person name="Cao W.C."/>
        </authorList>
    </citation>
    <scope>NUCLEOTIDE SEQUENCE [LARGE SCALE GENOMIC DNA]</scope>
    <source>
        <strain evidence="1">Iper-2018</strain>
    </source>
</reference>
<accession>A0AC60QGA4</accession>
<name>A0AC60QGA4_IXOPE</name>
<dbReference type="EMBL" id="JABSTQ010009078">
    <property type="protein sequence ID" value="KAG0433179.1"/>
    <property type="molecule type" value="Genomic_DNA"/>
</dbReference>
<evidence type="ECO:0000313" key="1">
    <source>
        <dbReference type="EMBL" id="KAG0433179.1"/>
    </source>
</evidence>
<gene>
    <name evidence="1" type="ORF">HPB47_020155</name>
</gene>
<comment type="caution">
    <text evidence="1">The sequence shown here is derived from an EMBL/GenBank/DDBJ whole genome shotgun (WGS) entry which is preliminary data.</text>
</comment>
<sequence length="515" mass="53574">MSGNVGYFDDGTTYDPDYVAWWWSRQRPRGTEDYRLHAYLQRSPGSGLSGGGAHDMSKPLGSQPPPPGTTLYVQQPQGGAPPPGQQGPPPQQCAPPQGQQGPPQGPQHLAGTLQQGMAFYSRQAQQVQQGPPQQPNPQAAPQQVQGQCPPQQVGGNQGRGGGGLGRPPPMGLSAAPGGGGPPPPGSVGQAPANYQPSIINFAPSQAAYPTQHITPMGILNCMNIQAFPTQRTSQFNTTTAQYVYPQYLPQQHMPQPHQAVYYASPAIGPMPMVPPPQAQAPRGQHTSPQGSQPLQPRQKRVLAICDPNTGRSIFDDAETPAAESSPAATPEQQQSSSSTSDIPGTFAAQVAATLVDAPAPSKSPVAPAPPPPAAAVLEPPQAKSNERVAEWVAAAAAATTAPSPAERQGSPPAEEERVAAPTAPKETAAVPAVEEEEEVEVAPVAVEVGEVRNGEGRTPVVVEEGARRAGDWEPERTAAATAAALEASREAADGEFPFAALEGDPRTVSVESFES</sequence>
<protein>
    <submittedName>
        <fullName evidence="1">Uncharacterized protein</fullName>
    </submittedName>
</protein>
<organism evidence="1 2">
    <name type="scientific">Ixodes persulcatus</name>
    <name type="common">Taiga tick</name>
    <dbReference type="NCBI Taxonomy" id="34615"/>
    <lineage>
        <taxon>Eukaryota</taxon>
        <taxon>Metazoa</taxon>
        <taxon>Ecdysozoa</taxon>
        <taxon>Arthropoda</taxon>
        <taxon>Chelicerata</taxon>
        <taxon>Arachnida</taxon>
        <taxon>Acari</taxon>
        <taxon>Parasitiformes</taxon>
        <taxon>Ixodida</taxon>
        <taxon>Ixodoidea</taxon>
        <taxon>Ixodidae</taxon>
        <taxon>Ixodinae</taxon>
        <taxon>Ixodes</taxon>
    </lineage>
</organism>
<proteinExistence type="predicted"/>
<keyword evidence="2" id="KW-1185">Reference proteome</keyword>